<sequence>MAEVSVHKAAEPSLWRRLPLSARWCVLALATGFALQLQQPQLWPQAVYSGLLLSALAGLAVLVWRARQPSWAVPAAASQGVVLLLIACMAFAWAGWRAAWFNASALPAQWHGLDVQVTGVVASLPRLQEGVVRFRFEPEAAMAVQGGQAIDLQQLMDVAWYASNSKSAQALDPAATAVAHLGEGDDGRSGAAAEPVRAGDRWRLSLRLRQPSGLRNPGTFDYEQWLWQQGVQATAYVRDGARDAAPVWLGDTGRYGLERLRQQVRDRLLGSLQHSEHAATALEQRSVGILAALVTGDQRSIDQADWEVFRITGVAHLMAISGVHITMFAWLAMLCVGWLWRRCLPLMLWRPAAIAAAWGGFVLALAYALFSGWQLPAQRTVLMLAVWVVISTRGVRWPWYASLSLAGAVVLVLDPWALQQPGFWLSFVAVGVLLNLASQQGAQQPSRASTPIASAPAAAADAATLVSSHKSWLSWRALHQSGVGKMQQFWQLQWRLTVLLIPLTVSLFGQISWSGLVANLLAIPVVSWVVTPLAMLGVWFEPALVLAKWTMTALLAVLAWIAQWPYSAVFWPIVPWYWAGLGLLAALCWLGPWPAWLRLLGALVFALMLAWRPAPLPFGVFEVVALDVGQGGGVLIKTRQHAMLFDAGPGYLGAGDAGERVVLPALQSWGVVPELLVLSHNHNDHTGGAAALMRAFPAMRVLAPFPQALLPLRASSALVPGRSEELDLSSRMSWCQQGLKWNWDGVEFEFLYPSALQLAQWWSASGDRTPQTPNANATSCVMRVSTAQAAALLTGDIGRLQELELLLANAEQLKADWLQLPHHGSRSSSSERFVAAVAPRYAIAQTGFANQFNHPRPEVVQRYVLAGARVIESPQCGASFWQSLQPESIVCDRAQRRRYWQRPSAG</sequence>
<dbReference type="PANTHER" id="PTHR30619">
    <property type="entry name" value="DNA INTERNALIZATION/COMPETENCE PROTEIN COMEC/REC2"/>
    <property type="match status" value="1"/>
</dbReference>
<dbReference type="PANTHER" id="PTHR30619:SF1">
    <property type="entry name" value="RECOMBINATION PROTEIN 2"/>
    <property type="match status" value="1"/>
</dbReference>
<dbReference type="InterPro" id="IPR025405">
    <property type="entry name" value="DUF4131"/>
</dbReference>
<dbReference type="InterPro" id="IPR036866">
    <property type="entry name" value="RibonucZ/Hydroxyglut_hydro"/>
</dbReference>
<feature type="transmembrane region" description="Helical" evidence="6">
    <location>
        <begin position="494"/>
        <end position="513"/>
    </location>
</feature>
<feature type="transmembrane region" description="Helical" evidence="6">
    <location>
        <begin position="519"/>
        <end position="539"/>
    </location>
</feature>
<dbReference type="GO" id="GO:0030420">
    <property type="term" value="P:establishment of competence for transformation"/>
    <property type="evidence" value="ECO:0007669"/>
    <property type="project" value="InterPro"/>
</dbReference>
<evidence type="ECO:0000256" key="3">
    <source>
        <dbReference type="ARBA" id="ARBA00022692"/>
    </source>
</evidence>
<feature type="transmembrane region" description="Helical" evidence="6">
    <location>
        <begin position="569"/>
        <end position="589"/>
    </location>
</feature>
<comment type="caution">
    <text evidence="8">The sequence shown here is derived from an EMBL/GenBank/DDBJ whole genome shotgun (WGS) entry which is preliminary data.</text>
</comment>
<feature type="domain" description="Metallo-beta-lactamase" evidence="7">
    <location>
        <begin position="630"/>
        <end position="848"/>
    </location>
</feature>
<feature type="transmembrane region" description="Helical" evidence="6">
    <location>
        <begin position="352"/>
        <end position="370"/>
    </location>
</feature>
<proteinExistence type="predicted"/>
<dbReference type="SUPFAM" id="SSF56281">
    <property type="entry name" value="Metallo-hydrolase/oxidoreductase"/>
    <property type="match status" value="1"/>
</dbReference>
<keyword evidence="4 6" id="KW-1133">Transmembrane helix</keyword>
<comment type="subcellular location">
    <subcellularLocation>
        <location evidence="1">Cell membrane</location>
        <topology evidence="1">Multi-pass membrane protein</topology>
    </subcellularLocation>
</comment>
<dbReference type="RefSeq" id="WP_136405175.1">
    <property type="nucleotide sequence ID" value="NZ_SSWX01000003.1"/>
</dbReference>
<dbReference type="Gene3D" id="3.60.15.10">
    <property type="entry name" value="Ribonuclease Z/Hydroxyacylglutathione hydrolase-like"/>
    <property type="match status" value="1"/>
</dbReference>
<keyword evidence="2" id="KW-1003">Cell membrane</keyword>
<dbReference type="InterPro" id="IPR004797">
    <property type="entry name" value="Competence_ComEC/Rec2"/>
</dbReference>
<dbReference type="InterPro" id="IPR035681">
    <property type="entry name" value="ComA-like_MBL"/>
</dbReference>
<feature type="transmembrane region" description="Helical" evidence="6">
    <location>
        <begin position="45"/>
        <end position="64"/>
    </location>
</feature>
<dbReference type="Pfam" id="PF03772">
    <property type="entry name" value="Competence"/>
    <property type="match status" value="1"/>
</dbReference>
<name>A0A4S5BZR9_9BURK</name>
<dbReference type="NCBIfam" id="TIGR00361">
    <property type="entry name" value="ComEC_Rec2"/>
    <property type="match status" value="1"/>
</dbReference>
<evidence type="ECO:0000256" key="1">
    <source>
        <dbReference type="ARBA" id="ARBA00004651"/>
    </source>
</evidence>
<feature type="transmembrane region" description="Helical" evidence="6">
    <location>
        <begin position="422"/>
        <end position="438"/>
    </location>
</feature>
<feature type="transmembrane region" description="Helical" evidence="6">
    <location>
        <begin position="71"/>
        <end position="96"/>
    </location>
</feature>
<dbReference type="NCBIfam" id="TIGR00360">
    <property type="entry name" value="ComEC_N-term"/>
    <property type="match status" value="1"/>
</dbReference>
<protein>
    <submittedName>
        <fullName evidence="8">DNA internalization-related competence protein ComEC/Rec2</fullName>
    </submittedName>
</protein>
<keyword evidence="5 6" id="KW-0472">Membrane</keyword>
<dbReference type="EMBL" id="SSWX01000003">
    <property type="protein sequence ID" value="THJ35576.1"/>
    <property type="molecule type" value="Genomic_DNA"/>
</dbReference>
<dbReference type="OrthoDB" id="9761531at2"/>
<dbReference type="SMART" id="SM00849">
    <property type="entry name" value="Lactamase_B"/>
    <property type="match status" value="1"/>
</dbReference>
<evidence type="ECO:0000256" key="6">
    <source>
        <dbReference type="SAM" id="Phobius"/>
    </source>
</evidence>
<reference evidence="8 9" key="1">
    <citation type="submission" date="2019-04" db="EMBL/GenBank/DDBJ databases">
        <title>Lampropedia sp YIM MLB12 draf genome.</title>
        <authorList>
            <person name="Wang Y.-X."/>
        </authorList>
    </citation>
    <scope>NUCLEOTIDE SEQUENCE [LARGE SCALE GENOMIC DNA]</scope>
    <source>
        <strain evidence="8 9">YIM MLB12</strain>
    </source>
</reference>
<evidence type="ECO:0000313" key="8">
    <source>
        <dbReference type="EMBL" id="THJ35576.1"/>
    </source>
</evidence>
<evidence type="ECO:0000259" key="7">
    <source>
        <dbReference type="SMART" id="SM00849"/>
    </source>
</evidence>
<dbReference type="InterPro" id="IPR004477">
    <property type="entry name" value="ComEC_N"/>
</dbReference>
<evidence type="ECO:0000313" key="9">
    <source>
        <dbReference type="Proteomes" id="UP000306236"/>
    </source>
</evidence>
<keyword evidence="9" id="KW-1185">Reference proteome</keyword>
<evidence type="ECO:0000256" key="4">
    <source>
        <dbReference type="ARBA" id="ARBA00022989"/>
    </source>
</evidence>
<dbReference type="AlphaFoldDB" id="A0A4S5BZR9"/>
<feature type="transmembrane region" description="Helical" evidence="6">
    <location>
        <begin position="317"/>
        <end position="340"/>
    </location>
</feature>
<keyword evidence="3 6" id="KW-0812">Transmembrane</keyword>
<dbReference type="InterPro" id="IPR001279">
    <property type="entry name" value="Metallo-B-lactamas"/>
</dbReference>
<gene>
    <name evidence="8" type="ORF">E8K88_03000</name>
</gene>
<dbReference type="CDD" id="cd07731">
    <property type="entry name" value="ComA-like_MBL-fold"/>
    <property type="match status" value="1"/>
</dbReference>
<feature type="transmembrane region" description="Helical" evidence="6">
    <location>
        <begin position="596"/>
        <end position="614"/>
    </location>
</feature>
<evidence type="ECO:0000256" key="5">
    <source>
        <dbReference type="ARBA" id="ARBA00023136"/>
    </source>
</evidence>
<dbReference type="Proteomes" id="UP000306236">
    <property type="component" value="Unassembled WGS sequence"/>
</dbReference>
<feature type="transmembrane region" description="Helical" evidence="6">
    <location>
        <begin position="546"/>
        <end position="563"/>
    </location>
</feature>
<dbReference type="Pfam" id="PF00753">
    <property type="entry name" value="Lactamase_B"/>
    <property type="match status" value="1"/>
</dbReference>
<dbReference type="Pfam" id="PF13567">
    <property type="entry name" value="DUF4131"/>
    <property type="match status" value="1"/>
</dbReference>
<accession>A0A4S5BZR9</accession>
<feature type="transmembrane region" description="Helical" evidence="6">
    <location>
        <begin position="20"/>
        <end position="39"/>
    </location>
</feature>
<dbReference type="InterPro" id="IPR052159">
    <property type="entry name" value="Competence_DNA_uptake"/>
</dbReference>
<organism evidence="8 9">
    <name type="scientific">Lampropedia aestuarii</name>
    <dbReference type="NCBI Taxonomy" id="2562762"/>
    <lineage>
        <taxon>Bacteria</taxon>
        <taxon>Pseudomonadati</taxon>
        <taxon>Pseudomonadota</taxon>
        <taxon>Betaproteobacteria</taxon>
        <taxon>Burkholderiales</taxon>
        <taxon>Comamonadaceae</taxon>
        <taxon>Lampropedia</taxon>
    </lineage>
</organism>
<evidence type="ECO:0000256" key="2">
    <source>
        <dbReference type="ARBA" id="ARBA00022475"/>
    </source>
</evidence>
<dbReference type="GO" id="GO:0005886">
    <property type="term" value="C:plasma membrane"/>
    <property type="evidence" value="ECO:0007669"/>
    <property type="project" value="UniProtKB-SubCell"/>
</dbReference>